<name>A0A2I1FMZ9_9GLOM</name>
<organism evidence="1 2">
    <name type="scientific">Rhizophagus irregularis</name>
    <dbReference type="NCBI Taxonomy" id="588596"/>
    <lineage>
        <taxon>Eukaryota</taxon>
        <taxon>Fungi</taxon>
        <taxon>Fungi incertae sedis</taxon>
        <taxon>Mucoromycota</taxon>
        <taxon>Glomeromycotina</taxon>
        <taxon>Glomeromycetes</taxon>
        <taxon>Glomerales</taxon>
        <taxon>Glomeraceae</taxon>
        <taxon>Rhizophagus</taxon>
    </lineage>
</organism>
<dbReference type="OrthoDB" id="10553849at2759"/>
<gene>
    <name evidence="1" type="ORF">RhiirA1_484597</name>
</gene>
<dbReference type="AlphaFoldDB" id="A0A2I1FMZ9"/>
<reference evidence="1 2" key="2">
    <citation type="submission" date="2017-10" db="EMBL/GenBank/DDBJ databases">
        <title>Genome analyses suggest a sexual origin of heterokaryosis in a supposedly ancient asexual fungus.</title>
        <authorList>
            <person name="Corradi N."/>
            <person name="Sedzielewska K."/>
            <person name="Noel J."/>
            <person name="Charron P."/>
            <person name="Farinelli L."/>
            <person name="Marton T."/>
            <person name="Kruger M."/>
            <person name="Pelin A."/>
            <person name="Brachmann A."/>
            <person name="Corradi N."/>
        </authorList>
    </citation>
    <scope>NUCLEOTIDE SEQUENCE [LARGE SCALE GENOMIC DNA]</scope>
    <source>
        <strain evidence="1 2">A1</strain>
    </source>
</reference>
<evidence type="ECO:0000313" key="2">
    <source>
        <dbReference type="Proteomes" id="UP000232688"/>
    </source>
</evidence>
<sequence>MVISVSPDTTFPMRGNSVSFFLFLNSPLVSFDMLFKFLLHFFRNSADLSSFWSLDGHRAGCGRCKHHPPPGLRPVAVPIWPLRGSGIPIYPPQSST</sequence>
<dbReference type="Proteomes" id="UP000232688">
    <property type="component" value="Unassembled WGS sequence"/>
</dbReference>
<reference evidence="1 2" key="1">
    <citation type="submission" date="2017-10" db="EMBL/GenBank/DDBJ databases">
        <title>Extensive intraspecific genome diversity in a model arbuscular mycorrhizal fungus.</title>
        <authorList>
            <person name="Chen E.C.H."/>
            <person name="Morin E."/>
            <person name="Baudet D."/>
            <person name="Noel J."/>
            <person name="Ndikumana S."/>
            <person name="Charron P."/>
            <person name="St-Onge C."/>
            <person name="Giorgi J."/>
            <person name="Grigoriev I.V."/>
            <person name="Roux C."/>
            <person name="Martin F.M."/>
            <person name="Corradi N."/>
        </authorList>
    </citation>
    <scope>NUCLEOTIDE SEQUENCE [LARGE SCALE GENOMIC DNA]</scope>
    <source>
        <strain evidence="1 2">A1</strain>
    </source>
</reference>
<proteinExistence type="predicted"/>
<comment type="caution">
    <text evidence="1">The sequence shown here is derived from an EMBL/GenBank/DDBJ whole genome shotgun (WGS) entry which is preliminary data.</text>
</comment>
<accession>A0A2I1FMZ9</accession>
<protein>
    <submittedName>
        <fullName evidence="1">Uncharacterized protein</fullName>
    </submittedName>
</protein>
<dbReference type="EMBL" id="LLXH01008385">
    <property type="protein sequence ID" value="PKC51082.1"/>
    <property type="molecule type" value="Genomic_DNA"/>
</dbReference>
<dbReference type="VEuPathDB" id="FungiDB:RhiirA1_484597"/>
<evidence type="ECO:0000313" key="1">
    <source>
        <dbReference type="EMBL" id="PKC51082.1"/>
    </source>
</evidence>